<protein>
    <submittedName>
        <fullName evidence="2">Uncharacterized protein</fullName>
    </submittedName>
</protein>
<proteinExistence type="predicted"/>
<feature type="transmembrane region" description="Helical" evidence="1">
    <location>
        <begin position="77"/>
        <end position="97"/>
    </location>
</feature>
<keyword evidence="1" id="KW-1133">Transmembrane helix</keyword>
<keyword evidence="1" id="KW-0812">Transmembrane</keyword>
<feature type="transmembrane region" description="Helical" evidence="1">
    <location>
        <begin position="109"/>
        <end position="127"/>
    </location>
</feature>
<sequence>MGAALQQRRMVLLTDLQSAPVPAVGVPLVTLQDAPSAGPQPRQGLPAQQVLLAVGALLVLVAASVFLAVAWDVIGVGGLVAAMALVTLVAGGSSVAVAQRGLRASAEALAVLAAALALVDAAAAHWLDLAGLSAVDLWGYAAWVTAA</sequence>
<dbReference type="EMBL" id="CADCUO010000181">
    <property type="protein sequence ID" value="CAA9407859.1"/>
    <property type="molecule type" value="Genomic_DNA"/>
</dbReference>
<evidence type="ECO:0000313" key="2">
    <source>
        <dbReference type="EMBL" id="CAA9407859.1"/>
    </source>
</evidence>
<organism evidence="2">
    <name type="scientific">uncultured Propionibacteriaceae bacterium</name>
    <dbReference type="NCBI Taxonomy" id="257457"/>
    <lineage>
        <taxon>Bacteria</taxon>
        <taxon>Bacillati</taxon>
        <taxon>Actinomycetota</taxon>
        <taxon>Actinomycetes</taxon>
        <taxon>Propionibacteriales</taxon>
        <taxon>Propionibacteriaceae</taxon>
        <taxon>environmental samples</taxon>
    </lineage>
</organism>
<name>A0A6J4PB88_9ACTN</name>
<accession>A0A6J4PB88</accession>
<feature type="transmembrane region" description="Helical" evidence="1">
    <location>
        <begin position="50"/>
        <end position="71"/>
    </location>
</feature>
<keyword evidence="1" id="KW-0472">Membrane</keyword>
<reference evidence="2" key="1">
    <citation type="submission" date="2020-02" db="EMBL/GenBank/DDBJ databases">
        <authorList>
            <person name="Meier V. D."/>
        </authorList>
    </citation>
    <scope>NUCLEOTIDE SEQUENCE</scope>
    <source>
        <strain evidence="2">AVDCRST_MAG75</strain>
    </source>
</reference>
<gene>
    <name evidence="2" type="ORF">AVDCRST_MAG75-2555</name>
</gene>
<evidence type="ECO:0000256" key="1">
    <source>
        <dbReference type="SAM" id="Phobius"/>
    </source>
</evidence>
<dbReference type="AlphaFoldDB" id="A0A6J4PB88"/>